<evidence type="ECO:0000313" key="2">
    <source>
        <dbReference type="Proteomes" id="UP000237000"/>
    </source>
</evidence>
<comment type="caution">
    <text evidence="1">The sequence shown here is derived from an EMBL/GenBank/DDBJ whole genome shotgun (WGS) entry which is preliminary data.</text>
</comment>
<sequence>IWHLHQGERMTLSFSLMFLPTKDSFLNCGEQVILALDDREVTSSVSLGDEWKIAEGRGRRKT</sequence>
<reference evidence="2" key="1">
    <citation type="submission" date="2016-06" db="EMBL/GenBank/DDBJ databases">
        <title>Parallel loss of symbiosis genes in relatives of nitrogen-fixing non-legume Parasponia.</title>
        <authorList>
            <person name="Van Velzen R."/>
            <person name="Holmer R."/>
            <person name="Bu F."/>
            <person name="Rutten L."/>
            <person name="Van Zeijl A."/>
            <person name="Liu W."/>
            <person name="Santuari L."/>
            <person name="Cao Q."/>
            <person name="Sharma T."/>
            <person name="Shen D."/>
            <person name="Roswanjaya Y."/>
            <person name="Wardhani T."/>
            <person name="Kalhor M.S."/>
            <person name="Jansen J."/>
            <person name="Van den Hoogen J."/>
            <person name="Gungor B."/>
            <person name="Hartog M."/>
            <person name="Hontelez J."/>
            <person name="Verver J."/>
            <person name="Yang W.-C."/>
            <person name="Schijlen E."/>
            <person name="Repin R."/>
            <person name="Schilthuizen M."/>
            <person name="Schranz E."/>
            <person name="Heidstra R."/>
            <person name="Miyata K."/>
            <person name="Fedorova E."/>
            <person name="Kohlen W."/>
            <person name="Bisseling T."/>
            <person name="Smit S."/>
            <person name="Geurts R."/>
        </authorList>
    </citation>
    <scope>NUCLEOTIDE SEQUENCE [LARGE SCALE GENOMIC DNA]</scope>
    <source>
        <strain evidence="2">cv. RG33-2</strain>
    </source>
</reference>
<accession>A0A2P5F7C9</accession>
<gene>
    <name evidence="1" type="ORF">TorRG33x02_104110</name>
</gene>
<name>A0A2P5F7C9_TREOI</name>
<evidence type="ECO:0000313" key="1">
    <source>
        <dbReference type="EMBL" id="PON93708.1"/>
    </source>
</evidence>
<dbReference type="AlphaFoldDB" id="A0A2P5F7C9"/>
<dbReference type="EMBL" id="JXTC01000056">
    <property type="protein sequence ID" value="PON93708.1"/>
    <property type="molecule type" value="Genomic_DNA"/>
</dbReference>
<proteinExistence type="predicted"/>
<organism evidence="1 2">
    <name type="scientific">Trema orientale</name>
    <name type="common">Charcoal tree</name>
    <name type="synonym">Celtis orientalis</name>
    <dbReference type="NCBI Taxonomy" id="63057"/>
    <lineage>
        <taxon>Eukaryota</taxon>
        <taxon>Viridiplantae</taxon>
        <taxon>Streptophyta</taxon>
        <taxon>Embryophyta</taxon>
        <taxon>Tracheophyta</taxon>
        <taxon>Spermatophyta</taxon>
        <taxon>Magnoliopsida</taxon>
        <taxon>eudicotyledons</taxon>
        <taxon>Gunneridae</taxon>
        <taxon>Pentapetalae</taxon>
        <taxon>rosids</taxon>
        <taxon>fabids</taxon>
        <taxon>Rosales</taxon>
        <taxon>Cannabaceae</taxon>
        <taxon>Trema</taxon>
    </lineage>
</organism>
<feature type="non-terminal residue" evidence="1">
    <location>
        <position position="1"/>
    </location>
</feature>
<dbReference type="Proteomes" id="UP000237000">
    <property type="component" value="Unassembled WGS sequence"/>
</dbReference>
<dbReference type="InParanoid" id="A0A2P5F7C9"/>
<keyword evidence="2" id="KW-1185">Reference proteome</keyword>
<protein>
    <submittedName>
        <fullName evidence="1">Uncharacterized protein</fullName>
    </submittedName>
</protein>